<evidence type="ECO:0000313" key="2">
    <source>
        <dbReference type="EMBL" id="SBS89136.1"/>
    </source>
</evidence>
<keyword evidence="1" id="KW-1133">Transmembrane helix</keyword>
<dbReference type="Proteomes" id="UP000078560">
    <property type="component" value="Unassembled WGS sequence"/>
</dbReference>
<accession>A0A1A8WD45</accession>
<dbReference type="AlphaFoldDB" id="A0A1A8WD45"/>
<reference evidence="3" key="1">
    <citation type="submission" date="2016-05" db="EMBL/GenBank/DDBJ databases">
        <authorList>
            <person name="Naeem Raeece"/>
        </authorList>
    </citation>
    <scope>NUCLEOTIDE SEQUENCE [LARGE SCALE GENOMIC DNA]</scope>
</reference>
<evidence type="ECO:0000313" key="3">
    <source>
        <dbReference type="Proteomes" id="UP000078560"/>
    </source>
</evidence>
<dbReference type="Pfam" id="PF05795">
    <property type="entry name" value="Plasmodium_Vir"/>
    <property type="match status" value="2"/>
</dbReference>
<proteinExistence type="predicted"/>
<sequence>MIFIKDDIDSLPSNINYNNLDKQYKKLGDSSYGASLQSQLNGYENFNEFCLNYTGILEEYKKLSLVDSFNKDVCRTFRYWIYDNLFNRIVCRNSYCNSAEVFSKVLPRWTVKHGSTVCDIAILPHKTDFNKEKKLYDYATNFDTIDRKLKGNGSKCTQEVYAYLEEYVNLYKEIKQECERTPHNKNYCTLLSTIHETYDTNNLSNLKCKNIESNRPQYKEDFPVGGSGLGGEVRAYSRAGVTEELAMQQTSQFTGSHAFMTITFPIFGIILVLFILYKYTPFGPLVSSRFLKRKIIHDNIDEENMQELLTNAYEHEDENFNRSKNRISYHPL</sequence>
<organism evidence="2 3">
    <name type="scientific">Plasmodium ovale curtisi</name>
    <dbReference type="NCBI Taxonomy" id="864141"/>
    <lineage>
        <taxon>Eukaryota</taxon>
        <taxon>Sar</taxon>
        <taxon>Alveolata</taxon>
        <taxon>Apicomplexa</taxon>
        <taxon>Aconoidasida</taxon>
        <taxon>Haemosporida</taxon>
        <taxon>Plasmodiidae</taxon>
        <taxon>Plasmodium</taxon>
        <taxon>Plasmodium (Plasmodium)</taxon>
    </lineage>
</organism>
<evidence type="ECO:0000256" key="1">
    <source>
        <dbReference type="SAM" id="Phobius"/>
    </source>
</evidence>
<keyword evidence="1" id="KW-0472">Membrane</keyword>
<dbReference type="InterPro" id="IPR008780">
    <property type="entry name" value="Plasmodium_Vir"/>
</dbReference>
<dbReference type="EMBL" id="FLQU01000681">
    <property type="protein sequence ID" value="SBS89136.1"/>
    <property type="molecule type" value="Genomic_DNA"/>
</dbReference>
<protein>
    <submittedName>
        <fullName evidence="2">PIR Superfamily Protein</fullName>
    </submittedName>
</protein>
<gene>
    <name evidence="2" type="ORF">POVCU2_0052600</name>
</gene>
<name>A0A1A8WD45_PLAOA</name>
<keyword evidence="1" id="KW-0812">Transmembrane</keyword>
<feature type="transmembrane region" description="Helical" evidence="1">
    <location>
        <begin position="258"/>
        <end position="279"/>
    </location>
</feature>